<dbReference type="AlphaFoldDB" id="A0A1G9T283"/>
<dbReference type="Proteomes" id="UP000182347">
    <property type="component" value="Unassembled WGS sequence"/>
</dbReference>
<evidence type="ECO:0000259" key="2">
    <source>
        <dbReference type="Pfam" id="PF09648"/>
    </source>
</evidence>
<dbReference type="Pfam" id="PF09648">
    <property type="entry name" value="YycI"/>
    <property type="match status" value="1"/>
</dbReference>
<evidence type="ECO:0000256" key="1">
    <source>
        <dbReference type="SAM" id="Phobius"/>
    </source>
</evidence>
<dbReference type="Gene3D" id="3.30.310.160">
    <property type="entry name" value="YycH protein, domain 2"/>
    <property type="match status" value="1"/>
</dbReference>
<feature type="domain" description="Regulatory protein YycH-like" evidence="2">
    <location>
        <begin position="43"/>
        <end position="246"/>
    </location>
</feature>
<reference evidence="4" key="1">
    <citation type="submission" date="2016-10" db="EMBL/GenBank/DDBJ databases">
        <authorList>
            <person name="Varghese N."/>
            <person name="Submissions S."/>
        </authorList>
    </citation>
    <scope>NUCLEOTIDE SEQUENCE [LARGE SCALE GENOMIC DNA]</scope>
    <source>
        <strain evidence="4">CGMCC 1.6199</strain>
    </source>
</reference>
<accession>A0A1G9T283</accession>
<keyword evidence="1" id="KW-0472">Membrane</keyword>
<dbReference type="RefSeq" id="WP_074599310.1">
    <property type="nucleotide sequence ID" value="NZ_FNHF01000003.1"/>
</dbReference>
<dbReference type="InterPro" id="IPR018604">
    <property type="entry name" value="YycI-like"/>
</dbReference>
<keyword evidence="4" id="KW-1185">Reference proteome</keyword>
<organism evidence="3 4">
    <name type="scientific">Sediminibacillus halophilus</name>
    <dbReference type="NCBI Taxonomy" id="482461"/>
    <lineage>
        <taxon>Bacteria</taxon>
        <taxon>Bacillati</taxon>
        <taxon>Bacillota</taxon>
        <taxon>Bacilli</taxon>
        <taxon>Bacillales</taxon>
        <taxon>Bacillaceae</taxon>
        <taxon>Sediminibacillus</taxon>
    </lineage>
</organism>
<protein>
    <submittedName>
        <fullName evidence="3">Two-component signal transduction system YycFG, regulatory protein YycI</fullName>
    </submittedName>
</protein>
<dbReference type="STRING" id="482461.SAMN05216244_2409"/>
<dbReference type="InterPro" id="IPR042274">
    <property type="entry name" value="YycH/YycI_2"/>
</dbReference>
<sequence>MQWGQIKTLFIICFLILDIFLLQQFLKTMDSRSPSGDIAEPKLEEYMKENVKGLDKLPEEQVKDSFITVKARNFTADDVKTLKAMSEQEVDLLGSGNLLYSEFKEPVPIDPDSTKAEKELELSEHILSGGEYVYWGKDDASGALIFFQTNNSKPIYYSQSGFVVAFVNSDNEITSYLQTAVDEVDRQEPKSMITAYSAISSLFKANALPMEDPEITETPTVGYYSFVDLDEGQQVFAPSWHFAINDDLHYVVMGSEGQFSQHDNPTFVRNTIRKAQDGMRDAKLSDEEIEELQNVYQRLLESTRVSDEE</sequence>
<proteinExistence type="predicted"/>
<dbReference type="OrthoDB" id="2388036at2"/>
<feature type="transmembrane region" description="Helical" evidence="1">
    <location>
        <begin position="6"/>
        <end position="26"/>
    </location>
</feature>
<gene>
    <name evidence="3" type="ORF">SAMN05216244_2409</name>
</gene>
<dbReference type="GO" id="GO:0016020">
    <property type="term" value="C:membrane"/>
    <property type="evidence" value="ECO:0007669"/>
    <property type="project" value="InterPro"/>
</dbReference>
<evidence type="ECO:0000313" key="4">
    <source>
        <dbReference type="Proteomes" id="UP000182347"/>
    </source>
</evidence>
<keyword evidence="1" id="KW-1133">Transmembrane helix</keyword>
<evidence type="ECO:0000313" key="3">
    <source>
        <dbReference type="EMBL" id="SDM41760.1"/>
    </source>
</evidence>
<name>A0A1G9T283_9BACI</name>
<keyword evidence="1" id="KW-0812">Transmembrane</keyword>
<dbReference type="EMBL" id="FNHF01000003">
    <property type="protein sequence ID" value="SDM41760.1"/>
    <property type="molecule type" value="Genomic_DNA"/>
</dbReference>